<evidence type="ECO:0000256" key="4">
    <source>
        <dbReference type="ARBA" id="ARBA00022827"/>
    </source>
</evidence>
<feature type="domain" description="FAD-binding" evidence="12">
    <location>
        <begin position="10"/>
        <end position="329"/>
    </location>
</feature>
<evidence type="ECO:0000256" key="5">
    <source>
        <dbReference type="ARBA" id="ARBA00022857"/>
    </source>
</evidence>
<keyword evidence="2 10" id="KW-0285">Flavoprotein</keyword>
<dbReference type="Proteomes" id="UP000007110">
    <property type="component" value="Unassembled WGS sequence"/>
</dbReference>
<keyword evidence="11" id="KW-1133">Transmembrane helix</keyword>
<dbReference type="GO" id="GO:0004502">
    <property type="term" value="F:kynurenine 3-monooxygenase activity"/>
    <property type="evidence" value="ECO:0000318"/>
    <property type="project" value="GO_Central"/>
</dbReference>
<gene>
    <name evidence="10" type="primary">KMO</name>
</gene>
<evidence type="ECO:0000256" key="6">
    <source>
        <dbReference type="ARBA" id="ARBA00023002"/>
    </source>
</evidence>
<dbReference type="KEGG" id="spu:592365"/>
<evidence type="ECO:0000256" key="11">
    <source>
        <dbReference type="SAM" id="Phobius"/>
    </source>
</evidence>
<keyword evidence="4 10" id="KW-0274">FAD</keyword>
<dbReference type="GO" id="GO:0070189">
    <property type="term" value="P:kynurenine metabolic process"/>
    <property type="evidence" value="ECO:0000318"/>
    <property type="project" value="GO_Central"/>
</dbReference>
<dbReference type="FunCoup" id="A0A7M7RF57">
    <property type="interactions" value="285"/>
</dbReference>
<keyword evidence="5 10" id="KW-0521">NADP</keyword>
<comment type="pathway">
    <text evidence="10">Cofactor biosynthesis; NAD(+) biosynthesis; quinolinate from L-kynurenine: step 1/3.</text>
</comment>
<sequence>MADSSGKKSRIAIVGGGLVGAMQACYMAQRGYTVDLYESREDIRRAEHVAGRSINLALSVRGRSALRHIGLEEEVVKSGIPMHARLIHSLDGKKSAQPYGTKGEAILSVDRRKLNELLLSAAEKVESVTMHFHHRLSQLDLDNGILHFTDKNDHKVEAHADLIFGCDGAYSCVRRQLMRKTLIDFSQEYIPHGYMELCVPPVPGTDGQHNMEINYLHIWPRNEFMMIALPNQDGSFTLTLFMPFKEFEGIKAQGDEGVLAFFEKYFPDAIEKIGVQSLKETYNSSTHLPLVSIKCSPYHYQDKAVIMGDASHAMVPFYGQGMNCGFEDCLVFNEIMDQFDGDFAKVLPHYSTFRGPDAKAICDLAMYNYVEMRSLVNSRWFLFRKKVDWLLNWFLPSKYIPLYSMVTFSRIRYHMVINKWKKQDKIVNNGLILLGLSSLGMLVWLISRGRQMQIGKLTEMLTERIQDFF</sequence>
<dbReference type="OrthoDB" id="10053569at2759"/>
<dbReference type="FunFam" id="3.50.50.60:FF:000129">
    <property type="entry name" value="Kynurenine 3-monooxygenase"/>
    <property type="match status" value="1"/>
</dbReference>
<keyword evidence="7 10" id="KW-0503">Monooxygenase</keyword>
<accession>A0A7M7RF57</accession>
<dbReference type="PRINTS" id="PR00420">
    <property type="entry name" value="RNGMNOXGNASE"/>
</dbReference>
<proteinExistence type="inferred from homology"/>
<keyword evidence="8 10" id="KW-0496">Mitochondrion</keyword>
<evidence type="ECO:0000256" key="2">
    <source>
        <dbReference type="ARBA" id="ARBA00022630"/>
    </source>
</evidence>
<organism evidence="13 14">
    <name type="scientific">Strongylocentrotus purpuratus</name>
    <name type="common">Purple sea urchin</name>
    <dbReference type="NCBI Taxonomy" id="7668"/>
    <lineage>
        <taxon>Eukaryota</taxon>
        <taxon>Metazoa</taxon>
        <taxon>Echinodermata</taxon>
        <taxon>Eleutherozoa</taxon>
        <taxon>Echinozoa</taxon>
        <taxon>Echinoidea</taxon>
        <taxon>Euechinoidea</taxon>
        <taxon>Echinacea</taxon>
        <taxon>Camarodonta</taxon>
        <taxon>Echinidea</taxon>
        <taxon>Strongylocentrotidae</taxon>
        <taxon>Strongylocentrotus</taxon>
    </lineage>
</organism>
<evidence type="ECO:0000256" key="1">
    <source>
        <dbReference type="ARBA" id="ARBA00001974"/>
    </source>
</evidence>
<evidence type="ECO:0000256" key="8">
    <source>
        <dbReference type="ARBA" id="ARBA00023128"/>
    </source>
</evidence>
<dbReference type="GO" id="GO:0034354">
    <property type="term" value="P:'de novo' NAD+ biosynthetic process from L-tryptophan"/>
    <property type="evidence" value="ECO:0007669"/>
    <property type="project" value="UniProtKB-UniRule"/>
</dbReference>
<dbReference type="AlphaFoldDB" id="A0A7M7RF57"/>
<dbReference type="InterPro" id="IPR027545">
    <property type="entry name" value="Kynurenine_monooxygenase"/>
</dbReference>
<dbReference type="Pfam" id="PF01494">
    <property type="entry name" value="FAD_binding_3"/>
    <property type="match status" value="1"/>
</dbReference>
<evidence type="ECO:0000256" key="7">
    <source>
        <dbReference type="ARBA" id="ARBA00023033"/>
    </source>
</evidence>
<keyword evidence="11" id="KW-0472">Membrane</keyword>
<reference evidence="14" key="1">
    <citation type="submission" date="2015-02" db="EMBL/GenBank/DDBJ databases">
        <title>Genome sequencing for Strongylocentrotus purpuratus.</title>
        <authorList>
            <person name="Murali S."/>
            <person name="Liu Y."/>
            <person name="Vee V."/>
            <person name="English A."/>
            <person name="Wang M."/>
            <person name="Skinner E."/>
            <person name="Han Y."/>
            <person name="Muzny D.M."/>
            <person name="Worley K.C."/>
            <person name="Gibbs R.A."/>
        </authorList>
    </citation>
    <scope>NUCLEOTIDE SEQUENCE</scope>
</reference>
<feature type="transmembrane region" description="Helical" evidence="11">
    <location>
        <begin position="389"/>
        <end position="406"/>
    </location>
</feature>
<keyword evidence="6 10" id="KW-0560">Oxidoreductase</keyword>
<comment type="subcellular location">
    <subcellularLocation>
        <location evidence="10">Mitochondrion</location>
    </subcellularLocation>
</comment>
<reference evidence="13" key="2">
    <citation type="submission" date="2021-01" db="UniProtKB">
        <authorList>
            <consortium name="EnsemblMetazoa"/>
        </authorList>
    </citation>
    <scope>IDENTIFICATION</scope>
</reference>
<evidence type="ECO:0000256" key="9">
    <source>
        <dbReference type="ARBA" id="ARBA00047818"/>
    </source>
</evidence>
<dbReference type="PANTHER" id="PTHR46028">
    <property type="entry name" value="KYNURENINE 3-MONOOXYGENASE"/>
    <property type="match status" value="1"/>
</dbReference>
<dbReference type="OMA" id="REFMFIA"/>
<dbReference type="HAMAP" id="MF_01971">
    <property type="entry name" value="Kynurenine_monooxygenase"/>
    <property type="match status" value="1"/>
</dbReference>
<dbReference type="GO" id="GO:0019805">
    <property type="term" value="P:quinolinate biosynthetic process"/>
    <property type="evidence" value="ECO:0007669"/>
    <property type="project" value="UniProtKB-UniRule"/>
</dbReference>
<dbReference type="CTD" id="8564"/>
<comment type="cofactor">
    <cofactor evidence="1 10">
        <name>FAD</name>
        <dbReference type="ChEBI" id="CHEBI:57692"/>
    </cofactor>
</comment>
<keyword evidence="11" id="KW-0812">Transmembrane</keyword>
<comment type="similarity">
    <text evidence="10">Belongs to the aromatic-ring hydroxylase family. KMO subfamily.</text>
</comment>
<evidence type="ECO:0000259" key="12">
    <source>
        <dbReference type="Pfam" id="PF01494"/>
    </source>
</evidence>
<dbReference type="GO" id="GO:0005741">
    <property type="term" value="C:mitochondrial outer membrane"/>
    <property type="evidence" value="ECO:0000318"/>
    <property type="project" value="GO_Central"/>
</dbReference>
<dbReference type="GO" id="GO:0071949">
    <property type="term" value="F:FAD binding"/>
    <property type="evidence" value="ECO:0007669"/>
    <property type="project" value="InterPro"/>
</dbReference>
<dbReference type="EC" id="1.14.13.9" evidence="10"/>
<dbReference type="InterPro" id="IPR036188">
    <property type="entry name" value="FAD/NAD-bd_sf"/>
</dbReference>
<feature type="transmembrane region" description="Helical" evidence="11">
    <location>
        <begin position="426"/>
        <end position="446"/>
    </location>
</feature>
<dbReference type="InParanoid" id="A0A7M7RF57"/>
<evidence type="ECO:0000256" key="3">
    <source>
        <dbReference type="ARBA" id="ARBA00022642"/>
    </source>
</evidence>
<protein>
    <recommendedName>
        <fullName evidence="10">Kynurenine 3-monooxygenase</fullName>
        <ecNumber evidence="10">1.14.13.9</ecNumber>
    </recommendedName>
    <alternativeName>
        <fullName evidence="10">Kynurenine 3-hydroxylase</fullName>
    </alternativeName>
</protein>
<comment type="catalytic activity">
    <reaction evidence="9 10">
        <text>L-kynurenine + NADPH + O2 + H(+) = 3-hydroxy-L-kynurenine + NADP(+) + H2O</text>
        <dbReference type="Rhea" id="RHEA:20545"/>
        <dbReference type="ChEBI" id="CHEBI:15377"/>
        <dbReference type="ChEBI" id="CHEBI:15378"/>
        <dbReference type="ChEBI" id="CHEBI:15379"/>
        <dbReference type="ChEBI" id="CHEBI:57783"/>
        <dbReference type="ChEBI" id="CHEBI:57959"/>
        <dbReference type="ChEBI" id="CHEBI:58125"/>
        <dbReference type="ChEBI" id="CHEBI:58349"/>
        <dbReference type="EC" id="1.14.13.9"/>
    </reaction>
</comment>
<dbReference type="Gene3D" id="3.50.50.60">
    <property type="entry name" value="FAD/NAD(P)-binding domain"/>
    <property type="match status" value="1"/>
</dbReference>
<dbReference type="GeneID" id="592365"/>
<dbReference type="SUPFAM" id="SSF51905">
    <property type="entry name" value="FAD/NAD(P)-binding domain"/>
    <property type="match status" value="1"/>
</dbReference>
<comment type="function">
    <text evidence="10">Catalyzes the hydroxylation of L-kynurenine (L-Kyn) to form 3-hydroxy-L-kynurenine (L-3OHKyn). Required for synthesis of quinolinic acid.</text>
</comment>
<dbReference type="PROSITE" id="PS51257">
    <property type="entry name" value="PROKAR_LIPOPROTEIN"/>
    <property type="match status" value="1"/>
</dbReference>
<keyword evidence="3 10" id="KW-0662">Pyridine nucleotide biosynthesis</keyword>
<dbReference type="EnsemblMetazoa" id="XM_791891">
    <property type="protein sequence ID" value="XP_796984"/>
    <property type="gene ID" value="LOC592365"/>
</dbReference>
<dbReference type="UniPathway" id="UPA00253">
    <property type="reaction ID" value="UER00328"/>
</dbReference>
<evidence type="ECO:0000313" key="13">
    <source>
        <dbReference type="EnsemblMetazoa" id="XP_796984"/>
    </source>
</evidence>
<evidence type="ECO:0000313" key="14">
    <source>
        <dbReference type="Proteomes" id="UP000007110"/>
    </source>
</evidence>
<dbReference type="GO" id="GO:0043420">
    <property type="term" value="P:anthranilate metabolic process"/>
    <property type="evidence" value="ECO:0007669"/>
    <property type="project" value="UniProtKB-UniRule"/>
</dbReference>
<evidence type="ECO:0000256" key="10">
    <source>
        <dbReference type="HAMAP-Rule" id="MF_03018"/>
    </source>
</evidence>
<keyword evidence="14" id="KW-1185">Reference proteome</keyword>
<dbReference type="GO" id="GO:0006569">
    <property type="term" value="P:L-tryptophan catabolic process"/>
    <property type="evidence" value="ECO:0007669"/>
    <property type="project" value="UniProtKB-UniRule"/>
</dbReference>
<dbReference type="PANTHER" id="PTHR46028:SF2">
    <property type="entry name" value="KYNURENINE 3-MONOOXYGENASE"/>
    <property type="match status" value="1"/>
</dbReference>
<dbReference type="InterPro" id="IPR002938">
    <property type="entry name" value="FAD-bd"/>
</dbReference>
<name>A0A7M7RF57_STRPU</name>